<evidence type="ECO:0000313" key="6">
    <source>
        <dbReference type="EMBL" id="CAB4975230.1"/>
    </source>
</evidence>
<dbReference type="AlphaFoldDB" id="A0A6J6YVB6"/>
<dbReference type="EMBL" id="CAEZYR010000009">
    <property type="protein sequence ID" value="CAB4730107.1"/>
    <property type="molecule type" value="Genomic_DNA"/>
</dbReference>
<dbReference type="GO" id="GO:0016491">
    <property type="term" value="F:oxidoreductase activity"/>
    <property type="evidence" value="ECO:0007669"/>
    <property type="project" value="UniProtKB-KW"/>
</dbReference>
<dbReference type="InterPro" id="IPR020904">
    <property type="entry name" value="Sc_DH/Rdtase_CS"/>
</dbReference>
<evidence type="ECO:0000313" key="5">
    <source>
        <dbReference type="EMBL" id="CAB4914126.1"/>
    </source>
</evidence>
<protein>
    <submittedName>
        <fullName evidence="4">Unannotated protein</fullName>
    </submittedName>
</protein>
<dbReference type="EMBL" id="CAFBOS010000001">
    <property type="protein sequence ID" value="CAB4975230.1"/>
    <property type="molecule type" value="Genomic_DNA"/>
</dbReference>
<reference evidence="4" key="1">
    <citation type="submission" date="2020-05" db="EMBL/GenBank/DDBJ databases">
        <authorList>
            <person name="Chiriac C."/>
            <person name="Salcher M."/>
            <person name="Ghai R."/>
            <person name="Kavagutti S V."/>
        </authorList>
    </citation>
    <scope>NUCLEOTIDE SEQUENCE</scope>
</reference>
<gene>
    <name evidence="3" type="ORF">UFOPK2754_00417</name>
    <name evidence="4" type="ORF">UFOPK3139_00066</name>
    <name evidence="5" type="ORF">UFOPK3543_01704</name>
    <name evidence="6" type="ORF">UFOPK3967_00011</name>
</gene>
<dbReference type="FunFam" id="3.40.50.720:FF:000084">
    <property type="entry name" value="Short-chain dehydrogenase reductase"/>
    <property type="match status" value="1"/>
</dbReference>
<proteinExistence type="inferred from homology"/>
<sequence length="295" mass="30221">MITDRLHIGGRTIVITGAAGAIGSTVALAVAEAGATAVLIDVDLRRLDELAARLHDQGYPAIAIAGDCSDFAALTAVVREATEQVGPPDGMVALIGGVEPAEFGPFIGFGTATYDSLVDRNLRTAVVTHEVVAKAMVDAGRGGSLVSISAATGIASAPFHALYGAAKAGVMSLARTLALEFGPLGIRVNTVAPGGVETFTPADPEEMARIERSVIPLGRRVTPIEIAATALFLLSDLSSAITGQTLVLDGGALAKPGFLDADNVPVFVTNKALRERMRASATKPISSVEQPTKGK</sequence>
<evidence type="ECO:0000256" key="1">
    <source>
        <dbReference type="ARBA" id="ARBA00006484"/>
    </source>
</evidence>
<dbReference type="Gene3D" id="3.40.50.720">
    <property type="entry name" value="NAD(P)-binding Rossmann-like Domain"/>
    <property type="match status" value="1"/>
</dbReference>
<accession>A0A6J6YVB6</accession>
<name>A0A6J6YVB6_9ZZZZ</name>
<dbReference type="EMBL" id="CAFABA010000002">
    <property type="protein sequence ID" value="CAB4812244.1"/>
    <property type="molecule type" value="Genomic_DNA"/>
</dbReference>
<dbReference type="PRINTS" id="PR00081">
    <property type="entry name" value="GDHRDH"/>
</dbReference>
<dbReference type="PROSITE" id="PS00061">
    <property type="entry name" value="ADH_SHORT"/>
    <property type="match status" value="1"/>
</dbReference>
<keyword evidence="2" id="KW-0560">Oxidoreductase</keyword>
<dbReference type="PANTHER" id="PTHR24321:SF14">
    <property type="entry name" value="SHORT-CHAIN TYPE DEHYDROGENASE_REDUCTASE BLR2146-RELATED"/>
    <property type="match status" value="1"/>
</dbReference>
<evidence type="ECO:0000313" key="4">
    <source>
        <dbReference type="EMBL" id="CAB4812244.1"/>
    </source>
</evidence>
<dbReference type="InterPro" id="IPR002347">
    <property type="entry name" value="SDR_fam"/>
</dbReference>
<organism evidence="4">
    <name type="scientific">freshwater metagenome</name>
    <dbReference type="NCBI Taxonomy" id="449393"/>
    <lineage>
        <taxon>unclassified sequences</taxon>
        <taxon>metagenomes</taxon>
        <taxon>ecological metagenomes</taxon>
    </lineage>
</organism>
<dbReference type="Pfam" id="PF13561">
    <property type="entry name" value="adh_short_C2"/>
    <property type="match status" value="1"/>
</dbReference>
<dbReference type="SUPFAM" id="SSF51735">
    <property type="entry name" value="NAD(P)-binding Rossmann-fold domains"/>
    <property type="match status" value="1"/>
</dbReference>
<dbReference type="CDD" id="cd05233">
    <property type="entry name" value="SDR_c"/>
    <property type="match status" value="1"/>
</dbReference>
<dbReference type="EMBL" id="CAFBMH010000063">
    <property type="protein sequence ID" value="CAB4914126.1"/>
    <property type="molecule type" value="Genomic_DNA"/>
</dbReference>
<dbReference type="InterPro" id="IPR036291">
    <property type="entry name" value="NAD(P)-bd_dom_sf"/>
</dbReference>
<comment type="similarity">
    <text evidence="1">Belongs to the short-chain dehydrogenases/reductases (SDR) family.</text>
</comment>
<dbReference type="PANTHER" id="PTHR24321">
    <property type="entry name" value="DEHYDROGENASES, SHORT CHAIN"/>
    <property type="match status" value="1"/>
</dbReference>
<evidence type="ECO:0000313" key="3">
    <source>
        <dbReference type="EMBL" id="CAB4730107.1"/>
    </source>
</evidence>
<evidence type="ECO:0000256" key="2">
    <source>
        <dbReference type="ARBA" id="ARBA00023002"/>
    </source>
</evidence>